<keyword evidence="3" id="KW-0378">Hydrolase</keyword>
<evidence type="ECO:0000313" key="4">
    <source>
        <dbReference type="Proteomes" id="UP000515349"/>
    </source>
</evidence>
<dbReference type="SUPFAM" id="SSF51556">
    <property type="entry name" value="Metallo-dependent hydrolases"/>
    <property type="match status" value="1"/>
</dbReference>
<feature type="binding site" evidence="1">
    <location>
        <position position="65"/>
    </location>
    <ligand>
        <name>a divalent metal cation</name>
        <dbReference type="ChEBI" id="CHEBI:60240"/>
        <label>1</label>
    </ligand>
</feature>
<evidence type="ECO:0000313" key="5">
    <source>
        <dbReference type="Proteomes" id="UP000539710"/>
    </source>
</evidence>
<dbReference type="Proteomes" id="UP000515349">
    <property type="component" value="Chromosome"/>
</dbReference>
<feature type="binding site" evidence="1">
    <location>
        <position position="99"/>
    </location>
    <ligand>
        <name>a divalent metal cation</name>
        <dbReference type="ChEBI" id="CHEBI:60240"/>
        <label>2</label>
    </ligand>
</feature>
<keyword evidence="1" id="KW-0479">Metal-binding</keyword>
<evidence type="ECO:0000313" key="3">
    <source>
        <dbReference type="EMBL" id="QMS99595.1"/>
    </source>
</evidence>
<accession>A0A7D7LV24</accession>
<dbReference type="InterPro" id="IPR001130">
    <property type="entry name" value="TatD-like"/>
</dbReference>
<reference evidence="3 4" key="1">
    <citation type="submission" date="2020-07" db="EMBL/GenBank/DDBJ databases">
        <title>Chryseobacterium sp.cx-624.</title>
        <authorList>
            <person name="Yang C."/>
        </authorList>
    </citation>
    <scope>NUCLEOTIDE SEQUENCE [LARGE SCALE GENOMIC DNA]</scope>
    <source>
        <strain evidence="3">Cx-624</strain>
        <strain evidence="4">cx-624</strain>
    </source>
</reference>
<dbReference type="EMBL" id="JACEUX010000002">
    <property type="protein sequence ID" value="MBA5247215.1"/>
    <property type="molecule type" value="Genomic_DNA"/>
</dbReference>
<dbReference type="KEGG" id="cbau:H1R16_06890"/>
<dbReference type="PANTHER" id="PTHR46124:SF2">
    <property type="entry name" value="D-AMINOACYL-TRNA DEACYLASE"/>
    <property type="match status" value="1"/>
</dbReference>
<dbReference type="InterPro" id="IPR032466">
    <property type="entry name" value="Metal_Hydrolase"/>
</dbReference>
<dbReference type="Proteomes" id="UP000539710">
    <property type="component" value="Unassembled WGS sequence"/>
</dbReference>
<name>A0A7D7LV24_9FLAO</name>
<reference evidence="5" key="2">
    <citation type="submission" date="2020-07" db="EMBL/GenBank/DDBJ databases">
        <title>Flavobacterium sp. xlx-214.</title>
        <authorList>
            <person name="Yang C."/>
        </authorList>
    </citation>
    <scope>NUCLEOTIDE SEQUENCE [LARGE SCALE GENOMIC DNA]</scope>
    <source>
        <strain evidence="5">CX-624</strain>
    </source>
</reference>
<dbReference type="Gene3D" id="3.20.20.140">
    <property type="entry name" value="Metal-dependent hydrolases"/>
    <property type="match status" value="1"/>
</dbReference>
<dbReference type="Pfam" id="PF01026">
    <property type="entry name" value="TatD_DNase"/>
    <property type="match status" value="1"/>
</dbReference>
<protein>
    <submittedName>
        <fullName evidence="3">TatD family hydrolase</fullName>
    </submittedName>
</protein>
<keyword evidence="5" id="KW-1185">Reference proteome</keyword>
<dbReference type="AlphaFoldDB" id="A0A7D7LV24"/>
<organism evidence="3 4">
    <name type="scientific">Marnyiella aurantia</name>
    <dbReference type="NCBI Taxonomy" id="2758037"/>
    <lineage>
        <taxon>Bacteria</taxon>
        <taxon>Pseudomonadati</taxon>
        <taxon>Bacteroidota</taxon>
        <taxon>Flavobacteriia</taxon>
        <taxon>Flavobacteriales</taxon>
        <taxon>Weeksellaceae</taxon>
        <taxon>Marnyiella</taxon>
    </lineage>
</organism>
<dbReference type="PIRSF" id="PIRSF005902">
    <property type="entry name" value="DNase_TatD"/>
    <property type="match status" value="1"/>
</dbReference>
<feature type="binding site" evidence="1">
    <location>
        <position position="121"/>
    </location>
    <ligand>
        <name>a divalent metal cation</name>
        <dbReference type="ChEBI" id="CHEBI:60240"/>
        <label>2</label>
    </ligand>
</feature>
<dbReference type="EMBL" id="CP059472">
    <property type="protein sequence ID" value="QMS99595.1"/>
    <property type="molecule type" value="Genomic_DNA"/>
</dbReference>
<dbReference type="GO" id="GO:0046872">
    <property type="term" value="F:metal ion binding"/>
    <property type="evidence" value="ECO:0007669"/>
    <property type="project" value="UniProtKB-KW"/>
</dbReference>
<evidence type="ECO:0000256" key="1">
    <source>
        <dbReference type="PIRSR" id="PIRSR005902-1"/>
    </source>
</evidence>
<dbReference type="PANTHER" id="PTHR46124">
    <property type="entry name" value="D-AMINOACYL-TRNA DEACYLASE"/>
    <property type="match status" value="1"/>
</dbReference>
<dbReference type="GO" id="GO:0016788">
    <property type="term" value="F:hydrolase activity, acting on ester bonds"/>
    <property type="evidence" value="ECO:0007669"/>
    <property type="project" value="InterPro"/>
</dbReference>
<evidence type="ECO:0000313" key="2">
    <source>
        <dbReference type="EMBL" id="MBA5247215.1"/>
    </source>
</evidence>
<proteinExistence type="predicted"/>
<feature type="binding site" evidence="1">
    <location>
        <position position="169"/>
    </location>
    <ligand>
        <name>a divalent metal cation</name>
        <dbReference type="ChEBI" id="CHEBI:60240"/>
        <label>1</label>
    </ligand>
</feature>
<sequence>MEYFDFHHHNRATEKGIYNLSFPELPREGLFSAGIHPQEISSGNESRWKWLHEVSQHPNCVAIGECGLDGRVPDEKVQSEAFSRQTELANDLCKPMIIHCVRRFSHLIPFRKKVRVPMVVHGFSKKQSVAEELRKHDFYLSFGKSVLQNVNLQRLVKDFPTEKMFLETDADEGGIEELYRLVSSVKGISEEALIHQIEKNLQAIMPR</sequence>
<gene>
    <name evidence="3" type="ORF">H1R16_06890</name>
    <name evidence="2" type="ORF">H2507_08550</name>
</gene>
<reference evidence="2" key="3">
    <citation type="submission" date="2020-07" db="EMBL/GenBank/DDBJ databases">
        <authorList>
            <person name="Yang C."/>
        </authorList>
    </citation>
    <scope>NUCLEOTIDE SEQUENCE</scope>
    <source>
        <strain evidence="2">Cx-624</strain>
    </source>
</reference>